<evidence type="ECO:0000313" key="2">
    <source>
        <dbReference type="EMBL" id="MBB1246931.1"/>
    </source>
</evidence>
<comment type="caution">
    <text evidence="2">The sequence shown here is derived from an EMBL/GenBank/DDBJ whole genome shotgun (WGS) entry which is preliminary data.</text>
</comment>
<dbReference type="InterPro" id="IPR037523">
    <property type="entry name" value="VOC_core"/>
</dbReference>
<dbReference type="Proteomes" id="UP000766698">
    <property type="component" value="Unassembled WGS sequence"/>
</dbReference>
<dbReference type="InterPro" id="IPR029068">
    <property type="entry name" value="Glyas_Bleomycin-R_OHBP_Dase"/>
</dbReference>
<dbReference type="RefSeq" id="WP_182858149.1">
    <property type="nucleotide sequence ID" value="NZ_WMLF01000672.1"/>
</dbReference>
<dbReference type="PROSITE" id="PS51819">
    <property type="entry name" value="VOC"/>
    <property type="match status" value="1"/>
</dbReference>
<keyword evidence="3" id="KW-1185">Reference proteome</keyword>
<feature type="domain" description="VOC" evidence="1">
    <location>
        <begin position="4"/>
        <end position="117"/>
    </location>
</feature>
<dbReference type="EMBL" id="WMLF01000672">
    <property type="protein sequence ID" value="MBB1246931.1"/>
    <property type="molecule type" value="Genomic_DNA"/>
</dbReference>
<organism evidence="2 3">
    <name type="scientific">Streptomyces durbertensis</name>
    <dbReference type="NCBI Taxonomy" id="2448886"/>
    <lineage>
        <taxon>Bacteria</taxon>
        <taxon>Bacillati</taxon>
        <taxon>Actinomycetota</taxon>
        <taxon>Actinomycetes</taxon>
        <taxon>Kitasatosporales</taxon>
        <taxon>Streptomycetaceae</taxon>
        <taxon>Streptomyces</taxon>
    </lineage>
</organism>
<dbReference type="PANTHER" id="PTHR33993:SF14">
    <property type="entry name" value="GB|AAF24581.1"/>
    <property type="match status" value="1"/>
</dbReference>
<evidence type="ECO:0000313" key="3">
    <source>
        <dbReference type="Proteomes" id="UP000766698"/>
    </source>
</evidence>
<dbReference type="Gene3D" id="3.10.180.10">
    <property type="entry name" value="2,3-Dihydroxybiphenyl 1,2-Dioxygenase, domain 1"/>
    <property type="match status" value="1"/>
</dbReference>
<proteinExistence type="predicted"/>
<dbReference type="InterPro" id="IPR052164">
    <property type="entry name" value="Anthracycline_SecMetBiosynth"/>
</dbReference>
<dbReference type="CDD" id="cd07247">
    <property type="entry name" value="SgaA_N_like"/>
    <property type="match status" value="1"/>
</dbReference>
<name>A0ABR6ENL0_9ACTN</name>
<evidence type="ECO:0000259" key="1">
    <source>
        <dbReference type="PROSITE" id="PS51819"/>
    </source>
</evidence>
<gene>
    <name evidence="2" type="ORF">GL263_25785</name>
</gene>
<dbReference type="SUPFAM" id="SSF54593">
    <property type="entry name" value="Glyoxalase/Bleomycin resistance protein/Dihydroxybiphenyl dioxygenase"/>
    <property type="match status" value="1"/>
</dbReference>
<reference evidence="3" key="1">
    <citation type="journal article" date="2020" name="Syst. Appl. Microbiol.">
        <title>Streptomyces alkaliterrae sp. nov., isolated from an alkaline soil, and emended descriptions of Streptomyces alkaliphilus, Streptomyces calidiresistens and Streptomyces durbertensis.</title>
        <authorList>
            <person name="Swiecimska M."/>
            <person name="Golinska P."/>
            <person name="Nouioui I."/>
            <person name="Wypij M."/>
            <person name="Rai M."/>
            <person name="Sangal V."/>
            <person name="Goodfellow M."/>
        </authorList>
    </citation>
    <scope>NUCLEOTIDE SEQUENCE [LARGE SCALE GENOMIC DNA]</scope>
    <source>
        <strain evidence="3">DSM 104538</strain>
    </source>
</reference>
<protein>
    <submittedName>
        <fullName evidence="2">VOC family protein</fullName>
    </submittedName>
</protein>
<dbReference type="InterPro" id="IPR053863">
    <property type="entry name" value="Glyoxy/Ble-like_N"/>
</dbReference>
<dbReference type="Pfam" id="PF22677">
    <property type="entry name" value="Ble-like_N"/>
    <property type="match status" value="1"/>
</dbReference>
<sequence>MDGGPTFFEMGVEDVERARVFFGELFGWTISPGPSGEGYTVGTSTLPGGLHGGDPGAGPYLFFAVDDINAATRRVRELGGTVEGTDLGGEDAETVARFGRFKLCRDDQGTPFGLHEPPRPVDS</sequence>
<accession>A0ABR6ENL0</accession>
<dbReference type="PANTHER" id="PTHR33993">
    <property type="entry name" value="GLYOXALASE-RELATED"/>
    <property type="match status" value="1"/>
</dbReference>